<dbReference type="Proteomes" id="UP000076842">
    <property type="component" value="Unassembled WGS sequence"/>
</dbReference>
<evidence type="ECO:0000313" key="13">
    <source>
        <dbReference type="Proteomes" id="UP000076842"/>
    </source>
</evidence>
<dbReference type="AlphaFoldDB" id="A0A165K4F2"/>
<dbReference type="EC" id="2.3.1.225" evidence="10"/>
<organism evidence="12 13">
    <name type="scientific">Calocera cornea HHB12733</name>
    <dbReference type="NCBI Taxonomy" id="1353952"/>
    <lineage>
        <taxon>Eukaryota</taxon>
        <taxon>Fungi</taxon>
        <taxon>Dikarya</taxon>
        <taxon>Basidiomycota</taxon>
        <taxon>Agaricomycotina</taxon>
        <taxon>Dacrymycetes</taxon>
        <taxon>Dacrymycetales</taxon>
        <taxon>Dacrymycetaceae</taxon>
        <taxon>Calocera</taxon>
    </lineage>
</organism>
<dbReference type="GO" id="GO:0016020">
    <property type="term" value="C:membrane"/>
    <property type="evidence" value="ECO:0007669"/>
    <property type="project" value="UniProtKB-SubCell"/>
</dbReference>
<feature type="transmembrane region" description="Helical" evidence="10">
    <location>
        <begin position="33"/>
        <end position="59"/>
    </location>
</feature>
<keyword evidence="4 10" id="KW-1133">Transmembrane helix</keyword>
<dbReference type="STRING" id="1353952.A0A165K4F2"/>
<keyword evidence="2 10" id="KW-0808">Transferase</keyword>
<keyword evidence="13" id="KW-1185">Reference proteome</keyword>
<evidence type="ECO:0000256" key="8">
    <source>
        <dbReference type="ARBA" id="ARBA00023315"/>
    </source>
</evidence>
<dbReference type="Pfam" id="PF01529">
    <property type="entry name" value="DHHC"/>
    <property type="match status" value="1"/>
</dbReference>
<comment type="subcellular location">
    <subcellularLocation>
        <location evidence="1">Membrane</location>
        <topology evidence="1">Multi-pass membrane protein</topology>
    </subcellularLocation>
</comment>
<comment type="similarity">
    <text evidence="10">Belongs to the DHHC palmitoyltransferase family.</text>
</comment>
<evidence type="ECO:0000256" key="3">
    <source>
        <dbReference type="ARBA" id="ARBA00022692"/>
    </source>
</evidence>
<accession>A0A165K4F2</accession>
<dbReference type="InParanoid" id="A0A165K4F2"/>
<gene>
    <name evidence="12" type="ORF">CALCODRAFT_140048</name>
</gene>
<feature type="transmembrane region" description="Helical" evidence="10">
    <location>
        <begin position="182"/>
        <end position="204"/>
    </location>
</feature>
<name>A0A165K4F2_9BASI</name>
<dbReference type="PANTHER" id="PTHR12246">
    <property type="entry name" value="PALMITOYLTRANSFERASE ZDHHC16"/>
    <property type="match status" value="1"/>
</dbReference>
<feature type="domain" description="Palmitoyltransferase DHHC" evidence="11">
    <location>
        <begin position="91"/>
        <end position="218"/>
    </location>
</feature>
<evidence type="ECO:0000259" key="11">
    <source>
        <dbReference type="Pfam" id="PF01529"/>
    </source>
</evidence>
<sequence>MGRILGRVLATSTCVLIAFIAYSSQVFLFFPWYGSVISVDFLWAMVPFNILVAMIWWNYYLVVMTDPGRIPEGWQPHLVEGQSFEVKQGNGQLRYCRSCKVYKPPRSHHCRDCNKCTLRMDHHCPWVNNCIGHGNYASFMRFLFFVDCACAYHLVLFFRLVWDVVDYRYMYTPSTGTVVWGALNFATCVPVMCAVGLFSLYHFYLLATNTTTIEAWEKDKVAMLVRRGRIEKIKFPYNLGLVQNLRYVLGSSMLFWCLPTRSVQGDGLSYPVEAGTGEWHAHASGKERSSPLVPGYPPYPAYPPGAGAPGMGDNGYGYPYPDGHAVLENGTVTLHEDGQDAYARVRGRTEPGDAGEAV</sequence>
<evidence type="ECO:0000313" key="12">
    <source>
        <dbReference type="EMBL" id="KZT62662.1"/>
    </source>
</evidence>
<feature type="transmembrane region" description="Helical" evidence="10">
    <location>
        <begin position="142"/>
        <end position="162"/>
    </location>
</feature>
<evidence type="ECO:0000256" key="9">
    <source>
        <dbReference type="ARBA" id="ARBA00048048"/>
    </source>
</evidence>
<dbReference type="InterPro" id="IPR001594">
    <property type="entry name" value="Palmitoyltrfase_DHHC"/>
</dbReference>
<evidence type="ECO:0000256" key="6">
    <source>
        <dbReference type="ARBA" id="ARBA00023139"/>
    </source>
</evidence>
<comment type="catalytic activity">
    <reaction evidence="9 10">
        <text>L-cysteinyl-[protein] + hexadecanoyl-CoA = S-hexadecanoyl-L-cysteinyl-[protein] + CoA</text>
        <dbReference type="Rhea" id="RHEA:36683"/>
        <dbReference type="Rhea" id="RHEA-COMP:10131"/>
        <dbReference type="Rhea" id="RHEA-COMP:11032"/>
        <dbReference type="ChEBI" id="CHEBI:29950"/>
        <dbReference type="ChEBI" id="CHEBI:57287"/>
        <dbReference type="ChEBI" id="CHEBI:57379"/>
        <dbReference type="ChEBI" id="CHEBI:74151"/>
        <dbReference type="EC" id="2.3.1.225"/>
    </reaction>
</comment>
<dbReference type="OrthoDB" id="331948at2759"/>
<comment type="domain">
    <text evidence="10">The DHHC domain is required for palmitoyltransferase activity.</text>
</comment>
<keyword evidence="6" id="KW-0564">Palmitate</keyword>
<protein>
    <recommendedName>
        <fullName evidence="10">Palmitoyltransferase</fullName>
        <ecNumber evidence="10">2.3.1.225</ecNumber>
    </recommendedName>
</protein>
<evidence type="ECO:0000256" key="10">
    <source>
        <dbReference type="RuleBase" id="RU079119"/>
    </source>
</evidence>
<proteinExistence type="inferred from homology"/>
<keyword evidence="7" id="KW-0449">Lipoprotein</keyword>
<dbReference type="PROSITE" id="PS50216">
    <property type="entry name" value="DHHC"/>
    <property type="match status" value="1"/>
</dbReference>
<keyword evidence="8 10" id="KW-0012">Acyltransferase</keyword>
<dbReference type="GO" id="GO:0019706">
    <property type="term" value="F:protein-cysteine S-palmitoyltransferase activity"/>
    <property type="evidence" value="ECO:0007669"/>
    <property type="project" value="UniProtKB-EC"/>
</dbReference>
<dbReference type="FunCoup" id="A0A165K4F2">
    <property type="interactions" value="157"/>
</dbReference>
<dbReference type="EMBL" id="KV423915">
    <property type="protein sequence ID" value="KZT62662.1"/>
    <property type="molecule type" value="Genomic_DNA"/>
</dbReference>
<reference evidence="12 13" key="1">
    <citation type="journal article" date="2016" name="Mol. Biol. Evol.">
        <title>Comparative Genomics of Early-Diverging Mushroom-Forming Fungi Provides Insights into the Origins of Lignocellulose Decay Capabilities.</title>
        <authorList>
            <person name="Nagy L.G."/>
            <person name="Riley R."/>
            <person name="Tritt A."/>
            <person name="Adam C."/>
            <person name="Daum C."/>
            <person name="Floudas D."/>
            <person name="Sun H."/>
            <person name="Yadav J.S."/>
            <person name="Pangilinan J."/>
            <person name="Larsson K.H."/>
            <person name="Matsuura K."/>
            <person name="Barry K."/>
            <person name="Labutti K."/>
            <person name="Kuo R."/>
            <person name="Ohm R.A."/>
            <person name="Bhattacharya S.S."/>
            <person name="Shirouzu T."/>
            <person name="Yoshinaga Y."/>
            <person name="Martin F.M."/>
            <person name="Grigoriev I.V."/>
            <person name="Hibbett D.S."/>
        </authorList>
    </citation>
    <scope>NUCLEOTIDE SEQUENCE [LARGE SCALE GENOMIC DNA]</scope>
    <source>
        <strain evidence="12 13">HHB12733</strain>
    </source>
</reference>
<keyword evidence="5 10" id="KW-0472">Membrane</keyword>
<dbReference type="InterPro" id="IPR039859">
    <property type="entry name" value="PFA4/ZDH16/20/ERF2-like"/>
</dbReference>
<evidence type="ECO:0000256" key="2">
    <source>
        <dbReference type="ARBA" id="ARBA00022679"/>
    </source>
</evidence>
<keyword evidence="3 10" id="KW-0812">Transmembrane</keyword>
<evidence type="ECO:0000256" key="7">
    <source>
        <dbReference type="ARBA" id="ARBA00023288"/>
    </source>
</evidence>
<evidence type="ECO:0000256" key="4">
    <source>
        <dbReference type="ARBA" id="ARBA00022989"/>
    </source>
</evidence>
<evidence type="ECO:0000256" key="5">
    <source>
        <dbReference type="ARBA" id="ARBA00023136"/>
    </source>
</evidence>
<evidence type="ECO:0000256" key="1">
    <source>
        <dbReference type="ARBA" id="ARBA00004141"/>
    </source>
</evidence>